<name>A0ABM8SZA8_9BURK</name>
<reference evidence="2 3" key="1">
    <citation type="submission" date="2021-02" db="EMBL/GenBank/DDBJ databases">
        <authorList>
            <person name="Vanwijnsberghe S."/>
        </authorList>
    </citation>
    <scope>NUCLEOTIDE SEQUENCE [LARGE SCALE GENOMIC DNA]</scope>
    <source>
        <strain evidence="2 3">R-69658</strain>
    </source>
</reference>
<evidence type="ECO:0000313" key="3">
    <source>
        <dbReference type="Proteomes" id="UP000674425"/>
    </source>
</evidence>
<accession>A0ABM8SZA8</accession>
<evidence type="ECO:0000256" key="1">
    <source>
        <dbReference type="SAM" id="MobiDB-lite"/>
    </source>
</evidence>
<protein>
    <submittedName>
        <fullName evidence="2">Uncharacterized protein</fullName>
    </submittedName>
</protein>
<proteinExistence type="predicted"/>
<gene>
    <name evidence="2" type="ORF">R69658_06858</name>
</gene>
<sequence length="215" mass="23737">MKSQDILLLLRLVALERRANAPNPAISETPEDLNREVESTHEMPDDEDSSAATPFVLNMELDPYSVRGLSSAIGISKSEVSNALGRCYANGLARPQRLGGSPVVNRRGLEEFLSYGVRFVFPVKMLGLARGIPTGLTAPIFQGILRNAGEHPPVWPDPHGDTLGLVVEPLYKTVPFAVRDDETLYKLLAIVDSIRLGQPRERKLAITQLRRLLDF</sequence>
<feature type="compositionally biased region" description="Basic and acidic residues" evidence="1">
    <location>
        <begin position="32"/>
        <end position="43"/>
    </location>
</feature>
<dbReference type="RefSeq" id="WP_200621857.1">
    <property type="nucleotide sequence ID" value="NZ_CAJNAU010000105.1"/>
</dbReference>
<keyword evidence="3" id="KW-1185">Reference proteome</keyword>
<organism evidence="2 3">
    <name type="scientific">Paraburkholderia aspalathi</name>
    <dbReference type="NCBI Taxonomy" id="1324617"/>
    <lineage>
        <taxon>Bacteria</taxon>
        <taxon>Pseudomonadati</taxon>
        <taxon>Pseudomonadota</taxon>
        <taxon>Betaproteobacteria</taxon>
        <taxon>Burkholderiales</taxon>
        <taxon>Burkholderiaceae</taxon>
        <taxon>Paraburkholderia</taxon>
    </lineage>
</organism>
<evidence type="ECO:0000313" key="2">
    <source>
        <dbReference type="EMBL" id="CAE6844057.1"/>
    </source>
</evidence>
<dbReference type="Proteomes" id="UP000674425">
    <property type="component" value="Unassembled WGS sequence"/>
</dbReference>
<feature type="region of interest" description="Disordered" evidence="1">
    <location>
        <begin position="23"/>
        <end position="51"/>
    </location>
</feature>
<comment type="caution">
    <text evidence="2">The sequence shown here is derived from an EMBL/GenBank/DDBJ whole genome shotgun (WGS) entry which is preliminary data.</text>
</comment>
<dbReference type="EMBL" id="CAJNAU010000105">
    <property type="protein sequence ID" value="CAE6844057.1"/>
    <property type="molecule type" value="Genomic_DNA"/>
</dbReference>